<evidence type="ECO:0000256" key="2">
    <source>
        <dbReference type="SAM" id="SignalP"/>
    </source>
</evidence>
<feature type="signal peptide" evidence="2">
    <location>
        <begin position="1"/>
        <end position="21"/>
    </location>
</feature>
<dbReference type="RefSeq" id="WP_320687680.1">
    <property type="nucleotide sequence ID" value="NZ_JAXBLV010000190.1"/>
</dbReference>
<evidence type="ECO:0000313" key="5">
    <source>
        <dbReference type="Proteomes" id="UP001272242"/>
    </source>
</evidence>
<evidence type="ECO:0000256" key="1">
    <source>
        <dbReference type="SAM" id="MobiDB-lite"/>
    </source>
</evidence>
<protein>
    <submittedName>
        <fullName evidence="4">PPC domain-containing protein</fullName>
    </submittedName>
</protein>
<comment type="caution">
    <text evidence="4">The sequence shown here is derived from an EMBL/GenBank/DDBJ whole genome shotgun (WGS) entry which is preliminary data.</text>
</comment>
<dbReference type="Gene3D" id="2.60.120.380">
    <property type="match status" value="2"/>
</dbReference>
<feature type="chain" id="PRO_5046197085" evidence="2">
    <location>
        <begin position="22"/>
        <end position="688"/>
    </location>
</feature>
<keyword evidence="2" id="KW-0732">Signal</keyword>
<dbReference type="InterPro" id="IPR007280">
    <property type="entry name" value="Peptidase_C_arc/bac"/>
</dbReference>
<dbReference type="Pfam" id="PF04151">
    <property type="entry name" value="PPC"/>
    <property type="match status" value="1"/>
</dbReference>
<accession>A0ABU5F267</accession>
<reference evidence="5" key="1">
    <citation type="journal article" date="2023" name="Mar. Drugs">
        <title>Gemmata algarum, a Novel Planctomycete Isolated from an Algal Mat, Displays Antimicrobial Activity.</title>
        <authorList>
            <person name="Kumar G."/>
            <person name="Kallscheuer N."/>
            <person name="Kashif M."/>
            <person name="Ahamad S."/>
            <person name="Jagadeeshwari U."/>
            <person name="Pannikurungottu S."/>
            <person name="Haufschild T."/>
            <person name="Kabuu M."/>
            <person name="Sasikala C."/>
            <person name="Jogler C."/>
            <person name="Ramana C."/>
        </authorList>
    </citation>
    <scope>NUCLEOTIDE SEQUENCE [LARGE SCALE GENOMIC DNA]</scope>
    <source>
        <strain evidence="5">JC673</strain>
    </source>
</reference>
<name>A0ABU5F267_9BACT</name>
<evidence type="ECO:0000259" key="3">
    <source>
        <dbReference type="Pfam" id="PF04151"/>
    </source>
</evidence>
<gene>
    <name evidence="4" type="ORF">R5W23_002508</name>
</gene>
<dbReference type="EMBL" id="JAXBLV010000190">
    <property type="protein sequence ID" value="MDY3561233.1"/>
    <property type="molecule type" value="Genomic_DNA"/>
</dbReference>
<keyword evidence="5" id="KW-1185">Reference proteome</keyword>
<proteinExistence type="predicted"/>
<evidence type="ECO:0000313" key="4">
    <source>
        <dbReference type="EMBL" id="MDY3561233.1"/>
    </source>
</evidence>
<feature type="region of interest" description="Disordered" evidence="1">
    <location>
        <begin position="649"/>
        <end position="673"/>
    </location>
</feature>
<feature type="domain" description="Peptidase C-terminal archaeal/bacterial" evidence="3">
    <location>
        <begin position="154"/>
        <end position="223"/>
    </location>
</feature>
<dbReference type="SUPFAM" id="SSF89260">
    <property type="entry name" value="Collagen-binding domain"/>
    <property type="match status" value="1"/>
</dbReference>
<sequence>MFARRLVATLALLFTAVPASAQSGPQLLTIFPPGAKAGSTTEVTFAGVGFDSDEKLLFSAKGFTAERVGVATTDPKAPKGAPAASVKFKVTAPKGFGGTCDVRVVSKSGLSNPRAFAVGSDTEVNEVEPNNDVPQAQKVELDTTVNGVVSAPTDVDFVTFKAKAGQNVAVYCLTTSIDSRMQAGLMVSDAEGRQLASNRNYRGGDAALDFKAPKDGDYTVRVSQFAYTTGGPDHFYRLTITTAPRAPATFPPVAEEGAGLASWPLAPSAAMVDLFEPPAREGTPQLVTANPIVTDAGTNLTAAEAQLVKVPCDIAGRIAKKGERHWYSFAAKKGDVWTLEVFAERIGSPVDAYFILTDEKGKVIVEQDDGADTLSPNQFYTKSDDPGRYRFAAPADGTYKVMVSTREAAVQFGPRDQYVLRIAKEKPDFRLAIMPLTPHVPDAATLTAGGAVALVVYAFRFDGFDGAIELGAEQLPREVKCPKQVIGPGQTRGVLVLTCEKPAADFDGFVTITGTAGSLKQTARPFSVTWPVQGQQANQPPPNSPVLTRMDRGPGLALAIRGTAPFVLTPTETSFKVKGGGKFDVTLKITRDTSFKEPVAIYVATPGFGPRPQGNQPFPVVGTAQPNSTEIKLNIDVPANLPPGTHTLVLRGQSGAPTPKGNNSAPRPLPNFAVTPLTVTIEGAPKKK</sequence>
<organism evidence="4 5">
    <name type="scientific">Gemmata algarum</name>
    <dbReference type="NCBI Taxonomy" id="2975278"/>
    <lineage>
        <taxon>Bacteria</taxon>
        <taxon>Pseudomonadati</taxon>
        <taxon>Planctomycetota</taxon>
        <taxon>Planctomycetia</taxon>
        <taxon>Gemmatales</taxon>
        <taxon>Gemmataceae</taxon>
        <taxon>Gemmata</taxon>
    </lineage>
</organism>
<dbReference type="Proteomes" id="UP001272242">
    <property type="component" value="Unassembled WGS sequence"/>
</dbReference>